<dbReference type="RefSeq" id="WP_353110238.1">
    <property type="nucleotide sequence ID" value="NZ_APND01000002.1"/>
</dbReference>
<sequence length="823" mass="88303">MTMRDRIAALADDAPGAELLLSLLQCPPAARGALQALSIGGAALDLIADPTVGVGPVDAAFAARMRDIAYTLRAALFDDEALAAAVAMPASTTGRTRARGYCERYPVWAVCMHTDTPSPDDRSPVIALTSLLIAAVIKSAASYGEHEKFFVRVGRYARALDDGHYDGWIVAAPAGFDDAGLWQAWLDAAGRGAIKNSARWRVVRELTQLVRLVFHGKRRRVHNDRPSAPAQSAPMSQYGWLHAYSDGPPRRTWNGSGGGVCGAVVRSPGERASGTRSAGDAPGGDHPETHATVYHARQNCVLDSPYCSAAEAAIASRHQAEAIKRHNNTQHSAPSALAAIDIAALLNSIDTQWEQSPYEARAAMCLAELALWTGRDVVELAALPWRTRGIGVDHRQGVVALPATTAMAYLTTPASGSVRPTASVLRLAMPGPTRGRLAALGRMATSGAQLWTGTPDTARAAINQILGAAGLIDHGIGVSQLSRVCGSALARVCAGDWCASATITGRVPAHARSQIYYTHLTTEFLVRSWQRAIDELLDEAYCEAPDLEGSELRWLETGRTPSSGFGSRVTPSDSAMDAAVARDTNRRRRAGRAALGKRVVAEMNAAVRHAHLALLLGVGVRGVREPIAFDAQWHGSNTLLLAEKAGADWDGARIVCLPEWSAQALRALQRERGQLALRYPTVLGGLTRLIDTPYSPGEGVRRSRAMQHPDRLPWFVELDTDQFAIARRRESMRERARLFQVPSVKRLRPDLLPDGLPLNAGRHRLRSNLVAAGVGAAAIDAYLGHWVLGTSALDDASTAVPLGLAYRARAAIEKRDHAWRGSD</sequence>
<protein>
    <recommendedName>
        <fullName evidence="4">Phage integrase family protein</fullName>
    </recommendedName>
</protein>
<comment type="caution">
    <text evidence="2">The sequence shown here is derived from an EMBL/GenBank/DDBJ whole genome shotgun (WGS) entry which is preliminary data.</text>
</comment>
<evidence type="ECO:0008006" key="4">
    <source>
        <dbReference type="Google" id="ProtNLM"/>
    </source>
</evidence>
<accession>A0ABV2B0E2</accession>
<feature type="region of interest" description="Disordered" evidence="1">
    <location>
        <begin position="266"/>
        <end position="289"/>
    </location>
</feature>
<evidence type="ECO:0000313" key="2">
    <source>
        <dbReference type="EMBL" id="MES1928854.1"/>
    </source>
</evidence>
<gene>
    <name evidence="2" type="ORF">SADO_06357</name>
</gene>
<name>A0ABV2B0E2_9GAMM</name>
<feature type="region of interest" description="Disordered" evidence="1">
    <location>
        <begin position="563"/>
        <end position="583"/>
    </location>
</feature>
<evidence type="ECO:0000256" key="1">
    <source>
        <dbReference type="SAM" id="MobiDB-lite"/>
    </source>
</evidence>
<feature type="compositionally biased region" description="Polar residues" evidence="1">
    <location>
        <begin position="563"/>
        <end position="573"/>
    </location>
</feature>
<reference evidence="2 3" key="1">
    <citation type="submission" date="2013-03" db="EMBL/GenBank/DDBJ databases">
        <title>Salinisphaera dokdonensis CL-ES53 Genome Sequencing.</title>
        <authorList>
            <person name="Li C."/>
            <person name="Lai Q."/>
            <person name="Shao Z."/>
        </authorList>
    </citation>
    <scope>NUCLEOTIDE SEQUENCE [LARGE SCALE GENOMIC DNA]</scope>
    <source>
        <strain evidence="2 3">CL-ES53</strain>
    </source>
</reference>
<organism evidence="2 3">
    <name type="scientific">Salinisphaera dokdonensis CL-ES53</name>
    <dbReference type="NCBI Taxonomy" id="1304272"/>
    <lineage>
        <taxon>Bacteria</taxon>
        <taxon>Pseudomonadati</taxon>
        <taxon>Pseudomonadota</taxon>
        <taxon>Gammaproteobacteria</taxon>
        <taxon>Salinisphaerales</taxon>
        <taxon>Salinisphaeraceae</taxon>
        <taxon>Salinisphaera</taxon>
    </lineage>
</organism>
<dbReference type="EMBL" id="APND01000002">
    <property type="protein sequence ID" value="MES1928854.1"/>
    <property type="molecule type" value="Genomic_DNA"/>
</dbReference>
<evidence type="ECO:0000313" key="3">
    <source>
        <dbReference type="Proteomes" id="UP001460888"/>
    </source>
</evidence>
<dbReference type="Proteomes" id="UP001460888">
    <property type="component" value="Unassembled WGS sequence"/>
</dbReference>
<proteinExistence type="predicted"/>
<keyword evidence="3" id="KW-1185">Reference proteome</keyword>